<dbReference type="PANTHER" id="PTHR46375">
    <property type="entry name" value="KELCH REPEAT AND BTB DOMAIN-CONTAINING PROTEIN 13-RELATED"/>
    <property type="match status" value="1"/>
</dbReference>
<dbReference type="InterPro" id="IPR015915">
    <property type="entry name" value="Kelch-typ_b-propeller"/>
</dbReference>
<dbReference type="Gene3D" id="2.120.10.80">
    <property type="entry name" value="Kelch-type beta propeller"/>
    <property type="match status" value="1"/>
</dbReference>
<protein>
    <submittedName>
        <fullName evidence="2">Cyclically-permuted mutarotase family protein</fullName>
    </submittedName>
</protein>
<keyword evidence="1" id="KW-0812">Transmembrane</keyword>
<evidence type="ECO:0000313" key="3">
    <source>
        <dbReference type="Proteomes" id="UP000198711"/>
    </source>
</evidence>
<comment type="caution">
    <text evidence="2">The sequence shown here is derived from an EMBL/GenBank/DDBJ whole genome shotgun (WGS) entry which is preliminary data.</text>
</comment>
<evidence type="ECO:0000256" key="1">
    <source>
        <dbReference type="SAM" id="Phobius"/>
    </source>
</evidence>
<dbReference type="InterPro" id="IPR056734">
    <property type="entry name" value="NANM"/>
</dbReference>
<evidence type="ECO:0000313" key="2">
    <source>
        <dbReference type="EMBL" id="SDX57550.1"/>
    </source>
</evidence>
<dbReference type="Proteomes" id="UP000198711">
    <property type="component" value="Unassembled WGS sequence"/>
</dbReference>
<organism evidence="2 3">
    <name type="scientific">Hydrobacter penzbergensis</name>
    <dbReference type="NCBI Taxonomy" id="1235997"/>
    <lineage>
        <taxon>Bacteria</taxon>
        <taxon>Pseudomonadati</taxon>
        <taxon>Bacteroidota</taxon>
        <taxon>Chitinophagia</taxon>
        <taxon>Chitinophagales</taxon>
        <taxon>Chitinophagaceae</taxon>
        <taxon>Hydrobacter</taxon>
    </lineage>
</organism>
<name>A0A8X8IHM6_9BACT</name>
<dbReference type="InterPro" id="IPR052392">
    <property type="entry name" value="Kelch-BTB_domain-containing"/>
</dbReference>
<sequence>MLPTKQFIYVSFLFISIMIHAGLFAQGRKSEYIQWSSDLILPAPEGAPKQIGVAGVFAGVHNGVLLVAGGANFPDAMPWQGGKKRYHNEIYVLKLDEKKGFSWIHARDARLKQAMAYGASVTIPAGVVCIGGETGAATYSNQVFLMQWNDAEQSVIFRELPSLPIPIANAAVTHIGDSIYVAGGETTGKVSEAFFRLNLSAANPQWETLPSIPVAMSHSVAVAQSDGTHDCVYVIGGRTASASGISKLHHTNFCFDPAISQWKEKHPINDGNKNTNLSAGTGVALGADYILLPGGDNGLTFHKIETYNAHIALVQSESEKQALQKEKLSLIHHHSGFSRNLYLYHTTNDRWEKIGELPDNAQVTTTLVKWKAYIFIPSGEIKPGVRTPKIMVGRILPDKQ</sequence>
<proteinExistence type="predicted"/>
<keyword evidence="1" id="KW-1133">Transmembrane helix</keyword>
<gene>
    <name evidence="2" type="ORF">SAMN05444410_12040</name>
</gene>
<dbReference type="PANTHER" id="PTHR46375:SF3">
    <property type="entry name" value="KELCH REPEAT AND BTB DOMAIN-CONTAINING PROTEIN 13"/>
    <property type="match status" value="1"/>
</dbReference>
<dbReference type="Pfam" id="PF24996">
    <property type="entry name" value="NANM"/>
    <property type="match status" value="2"/>
</dbReference>
<dbReference type="AlphaFoldDB" id="A0A8X8IHM6"/>
<keyword evidence="1" id="KW-0472">Membrane</keyword>
<accession>A0A8X8IHM6</accession>
<dbReference type="SUPFAM" id="SSF117281">
    <property type="entry name" value="Kelch motif"/>
    <property type="match status" value="1"/>
</dbReference>
<keyword evidence="3" id="KW-1185">Reference proteome</keyword>
<reference evidence="2 3" key="1">
    <citation type="submission" date="2016-10" db="EMBL/GenBank/DDBJ databases">
        <authorList>
            <person name="Varghese N."/>
            <person name="Submissions S."/>
        </authorList>
    </citation>
    <scope>NUCLEOTIDE SEQUENCE [LARGE SCALE GENOMIC DNA]</scope>
    <source>
        <strain evidence="2 3">DSM 25353</strain>
    </source>
</reference>
<feature type="transmembrane region" description="Helical" evidence="1">
    <location>
        <begin position="6"/>
        <end position="25"/>
    </location>
</feature>
<dbReference type="RefSeq" id="WP_257575062.1">
    <property type="nucleotide sequence ID" value="NZ_FNNO01000020.1"/>
</dbReference>
<dbReference type="EMBL" id="FNNO01000020">
    <property type="protein sequence ID" value="SDX57550.1"/>
    <property type="molecule type" value="Genomic_DNA"/>
</dbReference>